<proteinExistence type="predicted"/>
<dbReference type="SUPFAM" id="SSF53383">
    <property type="entry name" value="PLP-dependent transferases"/>
    <property type="match status" value="1"/>
</dbReference>
<evidence type="ECO:0000313" key="4">
    <source>
        <dbReference type="EMBL" id="CUP19470.1"/>
    </source>
</evidence>
<accession>A0A174LD43</accession>
<gene>
    <name evidence="4" type="primary">cobD_2</name>
    <name evidence="4" type="ORF">ERS852491_04512</name>
</gene>
<keyword evidence="4" id="KW-0456">Lyase</keyword>
<dbReference type="InterPro" id="IPR004839">
    <property type="entry name" value="Aminotransferase_I/II_large"/>
</dbReference>
<dbReference type="RefSeq" id="WP_055155019.1">
    <property type="nucleotide sequence ID" value="NZ_CYZU01000065.1"/>
</dbReference>
<keyword evidence="2" id="KW-0663">Pyridoxal phosphate</keyword>
<organism evidence="4 5">
    <name type="scientific">Faecalicatena contorta</name>
    <dbReference type="NCBI Taxonomy" id="39482"/>
    <lineage>
        <taxon>Bacteria</taxon>
        <taxon>Bacillati</taxon>
        <taxon>Bacillota</taxon>
        <taxon>Clostridia</taxon>
        <taxon>Lachnospirales</taxon>
        <taxon>Lachnospiraceae</taxon>
        <taxon>Faecalicatena</taxon>
    </lineage>
</organism>
<dbReference type="InterPro" id="IPR015424">
    <property type="entry name" value="PyrdxlP-dep_Trfase"/>
</dbReference>
<evidence type="ECO:0000259" key="3">
    <source>
        <dbReference type="Pfam" id="PF00155"/>
    </source>
</evidence>
<dbReference type="InterPro" id="IPR015422">
    <property type="entry name" value="PyrdxlP-dep_Trfase_small"/>
</dbReference>
<dbReference type="EMBL" id="CYZU01000065">
    <property type="protein sequence ID" value="CUP19470.1"/>
    <property type="molecule type" value="Genomic_DNA"/>
</dbReference>
<name>A0A174LD43_9FIRM</name>
<evidence type="ECO:0000256" key="2">
    <source>
        <dbReference type="ARBA" id="ARBA00022898"/>
    </source>
</evidence>
<dbReference type="GO" id="GO:0048472">
    <property type="term" value="F:threonine-phosphate decarboxylase activity"/>
    <property type="evidence" value="ECO:0007669"/>
    <property type="project" value="UniProtKB-EC"/>
</dbReference>
<dbReference type="Pfam" id="PF00155">
    <property type="entry name" value="Aminotran_1_2"/>
    <property type="match status" value="1"/>
</dbReference>
<dbReference type="CDD" id="cd00609">
    <property type="entry name" value="AAT_like"/>
    <property type="match status" value="1"/>
</dbReference>
<dbReference type="PANTHER" id="PTHR42885:SF1">
    <property type="entry name" value="THREONINE-PHOSPHATE DECARBOXYLASE"/>
    <property type="match status" value="1"/>
</dbReference>
<evidence type="ECO:0000313" key="5">
    <source>
        <dbReference type="Proteomes" id="UP000095544"/>
    </source>
</evidence>
<evidence type="ECO:0000256" key="1">
    <source>
        <dbReference type="ARBA" id="ARBA00001933"/>
    </source>
</evidence>
<dbReference type="Proteomes" id="UP000095544">
    <property type="component" value="Unassembled WGS sequence"/>
</dbReference>
<dbReference type="Gene3D" id="3.40.640.10">
    <property type="entry name" value="Type I PLP-dependent aspartate aminotransferase-like (Major domain)"/>
    <property type="match status" value="1"/>
</dbReference>
<sequence>MDYIHGGDIYTYRGMTDFSANINPFGPSTAVKEAACRAMDSVGAYPDSRCRALREALAKQLGVSGERLVFGNGAADLIFSLVSAERPKQAVLTAPSFAEYAQALAASGCGIRYYYLREEESFRLGEEYLDMLTEDVDLIFLCAPDNPTGNMIEPDLMEKIAEKCERLGIRMVLDECFYEFLENQELVFAPEKVRKYRKLFLLRAFTKMHAMPGLRLGYGICSDEELLEKLERVRQPWSVSAPAQAAGIAALKEEERVKTTRAFVSEERKMMEKEFERIGVRYFPSSANYMLLKSSYDLFTLLKEKMILIRDCSNYEGLKKGYYRVAVKGREENRLLIRALEEICGRKEIQSAERMGEQWQR</sequence>
<dbReference type="Gene3D" id="3.90.1150.10">
    <property type="entry name" value="Aspartate Aminotransferase, domain 1"/>
    <property type="match status" value="1"/>
</dbReference>
<comment type="cofactor">
    <cofactor evidence="1">
        <name>pyridoxal 5'-phosphate</name>
        <dbReference type="ChEBI" id="CHEBI:597326"/>
    </cofactor>
</comment>
<reference evidence="4 5" key="1">
    <citation type="submission" date="2015-09" db="EMBL/GenBank/DDBJ databases">
        <authorList>
            <consortium name="Pathogen Informatics"/>
        </authorList>
    </citation>
    <scope>NUCLEOTIDE SEQUENCE [LARGE SCALE GENOMIC DNA]</scope>
    <source>
        <strain evidence="4 5">2789STDY5834876</strain>
    </source>
</reference>
<dbReference type="EC" id="4.1.1.81" evidence="4"/>
<dbReference type="STRING" id="39482.ERS852491_04512"/>
<dbReference type="InterPro" id="IPR015421">
    <property type="entry name" value="PyrdxlP-dep_Trfase_major"/>
</dbReference>
<dbReference type="AlphaFoldDB" id="A0A174LD43"/>
<dbReference type="PANTHER" id="PTHR42885">
    <property type="entry name" value="HISTIDINOL-PHOSPHATE AMINOTRANSFERASE-RELATED"/>
    <property type="match status" value="1"/>
</dbReference>
<protein>
    <submittedName>
        <fullName evidence="4">Threonine-phosphate decarboxylase</fullName>
        <ecNumber evidence="4">4.1.1.81</ecNumber>
    </submittedName>
</protein>
<dbReference type="OrthoDB" id="9813612at2"/>
<dbReference type="GO" id="GO:0030170">
    <property type="term" value="F:pyridoxal phosphate binding"/>
    <property type="evidence" value="ECO:0007669"/>
    <property type="project" value="InterPro"/>
</dbReference>
<feature type="domain" description="Aminotransferase class I/classII large" evidence="3">
    <location>
        <begin position="15"/>
        <end position="337"/>
    </location>
</feature>